<sequence>MLCSLCSRGTLETNIINQKEYLHCLNCKAIFLASKHFLSPAEEKARYEKHNNDIHDPGYQEFVRPIVENVIANHSPGSHGLDYGCGTGPVITAELSKKGYNTKLYDPYFNPSISVLKRQYDYIVCCEVMEHFQHPIEEFRQLKSLLNPGGSLYCKTSLYDDKIDFDNWYYKDDPTHVTFYTAKALHYIKDRLGYLTLEIKPGVLILGN</sequence>
<evidence type="ECO:0000313" key="1">
    <source>
        <dbReference type="EMBL" id="MCP9200939.1"/>
    </source>
</evidence>
<dbReference type="AlphaFoldDB" id="A0A9X2KZ80"/>
<dbReference type="InterPro" id="IPR029063">
    <property type="entry name" value="SAM-dependent_MTases_sf"/>
</dbReference>
<accession>A0A9X2KZ80</accession>
<proteinExistence type="predicted"/>
<dbReference type="SUPFAM" id="SSF53335">
    <property type="entry name" value="S-adenosyl-L-methionine-dependent methyltransferases"/>
    <property type="match status" value="1"/>
</dbReference>
<keyword evidence="2" id="KW-1185">Reference proteome</keyword>
<dbReference type="GO" id="GO:0008168">
    <property type="term" value="F:methyltransferase activity"/>
    <property type="evidence" value="ECO:0007669"/>
    <property type="project" value="UniProtKB-KW"/>
</dbReference>
<gene>
    <name evidence="1" type="ORF">MKO06_13550</name>
</gene>
<dbReference type="RefSeq" id="WP_241552611.1">
    <property type="nucleotide sequence ID" value="NZ_JANCNS010000003.1"/>
</dbReference>
<dbReference type="CDD" id="cd02440">
    <property type="entry name" value="AdoMet_MTases"/>
    <property type="match status" value="1"/>
</dbReference>
<name>A0A9X2KZ80_9FLAO</name>
<protein>
    <submittedName>
        <fullName evidence="1">Class I SAM-dependent methyltransferase</fullName>
    </submittedName>
</protein>
<dbReference type="Pfam" id="PF13489">
    <property type="entry name" value="Methyltransf_23"/>
    <property type="match status" value="1"/>
</dbReference>
<evidence type="ECO:0000313" key="2">
    <source>
        <dbReference type="Proteomes" id="UP001155280"/>
    </source>
</evidence>
<keyword evidence="1" id="KW-0489">Methyltransferase</keyword>
<keyword evidence="1" id="KW-0808">Transferase</keyword>
<comment type="caution">
    <text evidence="1">The sequence shown here is derived from an EMBL/GenBank/DDBJ whole genome shotgun (WGS) entry which is preliminary data.</text>
</comment>
<dbReference type="EMBL" id="JANCNS010000003">
    <property type="protein sequence ID" value="MCP9200939.1"/>
    <property type="molecule type" value="Genomic_DNA"/>
</dbReference>
<organism evidence="1 2">
    <name type="scientific">Christiangramia oceanisediminis</name>
    <dbReference type="NCBI Taxonomy" id="2920386"/>
    <lineage>
        <taxon>Bacteria</taxon>
        <taxon>Pseudomonadati</taxon>
        <taxon>Bacteroidota</taxon>
        <taxon>Flavobacteriia</taxon>
        <taxon>Flavobacteriales</taxon>
        <taxon>Flavobacteriaceae</taxon>
        <taxon>Christiangramia</taxon>
    </lineage>
</organism>
<dbReference type="Proteomes" id="UP001155280">
    <property type="component" value="Unassembled WGS sequence"/>
</dbReference>
<reference evidence="1" key="1">
    <citation type="submission" date="2022-07" db="EMBL/GenBank/DDBJ databases">
        <title>Gramela sediminis sp. nov., isolated from deep-sea sediment of the Indian Ocean.</title>
        <authorList>
            <person name="Shi H."/>
        </authorList>
    </citation>
    <scope>NUCLEOTIDE SEQUENCE</scope>
    <source>
        <strain evidence="1">GC03-9</strain>
    </source>
</reference>
<dbReference type="GO" id="GO:0032259">
    <property type="term" value="P:methylation"/>
    <property type="evidence" value="ECO:0007669"/>
    <property type="project" value="UniProtKB-KW"/>
</dbReference>
<dbReference type="Gene3D" id="3.40.50.150">
    <property type="entry name" value="Vaccinia Virus protein VP39"/>
    <property type="match status" value="1"/>
</dbReference>